<evidence type="ECO:0000256" key="3">
    <source>
        <dbReference type="ARBA" id="ARBA00012438"/>
    </source>
</evidence>
<keyword evidence="8" id="KW-0067">ATP-binding</keyword>
<dbReference type="InterPro" id="IPR000014">
    <property type="entry name" value="PAS"/>
</dbReference>
<dbReference type="InterPro" id="IPR036097">
    <property type="entry name" value="HisK_dim/P_sf"/>
</dbReference>
<evidence type="ECO:0000256" key="1">
    <source>
        <dbReference type="ARBA" id="ARBA00000085"/>
    </source>
</evidence>
<evidence type="ECO:0000256" key="12">
    <source>
        <dbReference type="PROSITE-ProRule" id="PRU00169"/>
    </source>
</evidence>
<keyword evidence="18" id="KW-1185">Reference proteome</keyword>
<dbReference type="GO" id="GO:0006355">
    <property type="term" value="P:regulation of DNA-templated transcription"/>
    <property type="evidence" value="ECO:0007669"/>
    <property type="project" value="InterPro"/>
</dbReference>
<dbReference type="CDD" id="cd00130">
    <property type="entry name" value="PAS"/>
    <property type="match status" value="1"/>
</dbReference>
<dbReference type="EC" id="2.7.13.3" evidence="3"/>
<dbReference type="CDD" id="cd00082">
    <property type="entry name" value="HisKA"/>
    <property type="match status" value="1"/>
</dbReference>
<evidence type="ECO:0000313" key="18">
    <source>
        <dbReference type="Proteomes" id="UP000248079"/>
    </source>
</evidence>
<dbReference type="Pfam" id="PF00989">
    <property type="entry name" value="PAS"/>
    <property type="match status" value="1"/>
</dbReference>
<evidence type="ECO:0000256" key="6">
    <source>
        <dbReference type="ARBA" id="ARBA00022741"/>
    </source>
</evidence>
<dbReference type="OrthoDB" id="9796457at2"/>
<evidence type="ECO:0000256" key="5">
    <source>
        <dbReference type="ARBA" id="ARBA00022679"/>
    </source>
</evidence>
<dbReference type="InterPro" id="IPR003018">
    <property type="entry name" value="GAF"/>
</dbReference>
<dbReference type="Gene3D" id="3.30.450.20">
    <property type="entry name" value="PAS domain"/>
    <property type="match status" value="1"/>
</dbReference>
<dbReference type="SMART" id="SM00387">
    <property type="entry name" value="HATPase_c"/>
    <property type="match status" value="1"/>
</dbReference>
<keyword evidence="9" id="KW-0902">Two-component regulatory system</keyword>
<dbReference type="GO" id="GO:0009927">
    <property type="term" value="F:histidine phosphotransfer kinase activity"/>
    <property type="evidence" value="ECO:0007669"/>
    <property type="project" value="TreeGrafter"/>
</dbReference>
<comment type="caution">
    <text evidence="17">The sequence shown here is derived from an EMBL/GenBank/DDBJ whole genome shotgun (WGS) entry which is preliminary data.</text>
</comment>
<name>A0A2V3ZUU8_9BACT</name>
<evidence type="ECO:0000256" key="4">
    <source>
        <dbReference type="ARBA" id="ARBA00022553"/>
    </source>
</evidence>
<dbReference type="SMART" id="SM00388">
    <property type="entry name" value="HisKA"/>
    <property type="match status" value="1"/>
</dbReference>
<feature type="coiled-coil region" evidence="13">
    <location>
        <begin position="12"/>
        <end position="64"/>
    </location>
</feature>
<dbReference type="PROSITE" id="PS50109">
    <property type="entry name" value="HIS_KIN"/>
    <property type="match status" value="1"/>
</dbReference>
<feature type="coiled-coil region" evidence="13">
    <location>
        <begin position="488"/>
        <end position="518"/>
    </location>
</feature>
<dbReference type="SUPFAM" id="SSF47384">
    <property type="entry name" value="Homodimeric domain of signal transducing histidine kinase"/>
    <property type="match status" value="1"/>
</dbReference>
<protein>
    <recommendedName>
        <fullName evidence="3">histidine kinase</fullName>
        <ecNumber evidence="3">2.7.13.3</ecNumber>
    </recommendedName>
</protein>
<dbReference type="InterPro" id="IPR003661">
    <property type="entry name" value="HisK_dim/P_dom"/>
</dbReference>
<dbReference type="InterPro" id="IPR001789">
    <property type="entry name" value="Sig_transdc_resp-reg_receiver"/>
</dbReference>
<dbReference type="Pfam" id="PF00512">
    <property type="entry name" value="HisKA"/>
    <property type="match status" value="1"/>
</dbReference>
<evidence type="ECO:0000256" key="8">
    <source>
        <dbReference type="ARBA" id="ARBA00022840"/>
    </source>
</evidence>
<gene>
    <name evidence="17" type="ORF">DF185_15740</name>
</gene>
<dbReference type="InterPro" id="IPR035965">
    <property type="entry name" value="PAS-like_dom_sf"/>
</dbReference>
<dbReference type="PANTHER" id="PTHR43047:SF72">
    <property type="entry name" value="OSMOSENSING HISTIDINE PROTEIN KINASE SLN1"/>
    <property type="match status" value="1"/>
</dbReference>
<dbReference type="GO" id="GO:0005886">
    <property type="term" value="C:plasma membrane"/>
    <property type="evidence" value="ECO:0007669"/>
    <property type="project" value="TreeGrafter"/>
</dbReference>
<keyword evidence="4 12" id="KW-0597">Phosphoprotein</keyword>
<keyword evidence="5" id="KW-0808">Transferase</keyword>
<dbReference type="GO" id="GO:0005524">
    <property type="term" value="F:ATP binding"/>
    <property type="evidence" value="ECO:0007669"/>
    <property type="project" value="UniProtKB-KW"/>
</dbReference>
<dbReference type="InterPro" id="IPR005467">
    <property type="entry name" value="His_kinase_dom"/>
</dbReference>
<dbReference type="CDD" id="cd16922">
    <property type="entry name" value="HATPase_EvgS-ArcB-TorS-like"/>
    <property type="match status" value="1"/>
</dbReference>
<dbReference type="SUPFAM" id="SSF52172">
    <property type="entry name" value="CheY-like"/>
    <property type="match status" value="1"/>
</dbReference>
<dbReference type="SUPFAM" id="SSF55781">
    <property type="entry name" value="GAF domain-like"/>
    <property type="match status" value="1"/>
</dbReference>
<reference evidence="17 18" key="1">
    <citation type="submission" date="2018-05" db="EMBL/GenBank/DDBJ databases">
        <title>Marinifilum breve JC075T sp. nov., a marine bacterium isolated from Yongle Blue Hole in the South China Sea.</title>
        <authorList>
            <person name="Fu T."/>
        </authorList>
    </citation>
    <scope>NUCLEOTIDE SEQUENCE [LARGE SCALE GENOMIC DNA]</scope>
    <source>
        <strain evidence="17 18">JC075</strain>
    </source>
</reference>
<feature type="domain" description="Histidine kinase" evidence="14">
    <location>
        <begin position="518"/>
        <end position="740"/>
    </location>
</feature>
<dbReference type="AlphaFoldDB" id="A0A2V3ZUU8"/>
<proteinExistence type="predicted"/>
<dbReference type="FunFam" id="1.10.287.130:FF:000038">
    <property type="entry name" value="Sensory transduction histidine kinase"/>
    <property type="match status" value="1"/>
</dbReference>
<dbReference type="Proteomes" id="UP000248079">
    <property type="component" value="Unassembled WGS sequence"/>
</dbReference>
<evidence type="ECO:0000256" key="10">
    <source>
        <dbReference type="ARBA" id="ARBA00023136"/>
    </source>
</evidence>
<comment type="subcellular location">
    <subcellularLocation>
        <location evidence="2">Membrane</location>
    </subcellularLocation>
</comment>
<dbReference type="FunFam" id="3.30.565.10:FF:000010">
    <property type="entry name" value="Sensor histidine kinase RcsC"/>
    <property type="match status" value="1"/>
</dbReference>
<keyword evidence="10" id="KW-0472">Membrane</keyword>
<evidence type="ECO:0000256" key="9">
    <source>
        <dbReference type="ARBA" id="ARBA00023012"/>
    </source>
</evidence>
<dbReference type="RefSeq" id="WP_110361718.1">
    <property type="nucleotide sequence ID" value="NZ_QFLI01000007.1"/>
</dbReference>
<dbReference type="SMART" id="SM00065">
    <property type="entry name" value="GAF"/>
    <property type="match status" value="1"/>
</dbReference>
<dbReference type="InterPro" id="IPR036890">
    <property type="entry name" value="HATPase_C_sf"/>
</dbReference>
<dbReference type="Gene3D" id="1.10.287.130">
    <property type="match status" value="1"/>
</dbReference>
<dbReference type="SUPFAM" id="SSF55874">
    <property type="entry name" value="ATPase domain of HSP90 chaperone/DNA topoisomerase II/histidine kinase"/>
    <property type="match status" value="1"/>
</dbReference>
<keyword evidence="7" id="KW-0418">Kinase</keyword>
<sequence>MSKETDLLIRKIEREKLARKQAEKLLEEKSLELYESNQQLKKLNNNLENLVEERTQRLQETEQEYFTLVESITDIICKVNLKGEVVFVNQIASTIMGQSKEELIGQNVLSFIPSKYRSKIFKYFARQFFQNKCISYYDLPIITGQNNILWVRVNVQFTEDRCQECDLKRCFLAGLTEEVVSSKNCHFNEIIVVAHNITERRNNELEIARNLRQQEILTEISVNYNSIADFESNTKEAVRIIGQHTGVSRVYIFEDNTDGSFTSNTYEWCNDGIESQINELQNVPYELIPSWKRLLNEEGIVYSEKIEELPEDIRVILEPQEIKSIIVLPLIESGSIFGFIGFDECDSNHKWSKSELELLRTASSTISTAFLRNRIQTDLVLSEKENRGIIDSIPDEILRLNREGKVISFKSRCEDSIFAKLNRPDVNSIVDVLSDDLSNSFISSIEECIVKGDFEFNFSSFHHHEMQYFEARFVKLKSSEVLVIVRNVTELKAKEKQLKIAKNKAEQASKAKSEFLANVSHEIRTPMNAILGFSEWLHTNVENPQHKNYLHTIMTSGKNLLALINDILDLSKIESGKMNIELEPMQCKVVINQIKQVFKQKLEANNLAFNISVDHSVPHYIYMDEVRFYQILFNLVGNAIKFTSKGYIHVSVSAVKTSDPNSINLILNVEDTGIGIKEDQQENVFKAFTQQSGQSNRYYEGTGLGLTIVGGLLKKLNGEISLKSEVGRGSKFTIKFKDVKIAEVSAEEDQKAKELNDFVLEPCKILIVDDLKFNILVLKRIIEFDNVTFLEAESGEQAIEIMEMEQPDIVFMDIRMPGMNGYDATEVIRNNPDWNHIPVVAFTASIMNNELERIYKLFDEYLQKPVFRKDVFAVLKKFLKIKYLNAEDAQVIEDEVKLSGECIAKLPQIIDGLENGFINDWKKIKNDLIIYEIEDFSKKLSDFAFKKSCVILDNYCKELDLAIQSFDIELIEKHIGEFENVINDLKVYLE</sequence>
<dbReference type="PANTHER" id="PTHR43047">
    <property type="entry name" value="TWO-COMPONENT HISTIDINE PROTEIN KINASE"/>
    <property type="match status" value="1"/>
</dbReference>
<dbReference type="Pfam" id="PF00072">
    <property type="entry name" value="Response_reg"/>
    <property type="match status" value="1"/>
</dbReference>
<dbReference type="SMART" id="SM00091">
    <property type="entry name" value="PAS"/>
    <property type="match status" value="2"/>
</dbReference>
<dbReference type="CDD" id="cd17546">
    <property type="entry name" value="REC_hyHK_CKI1_RcsC-like"/>
    <property type="match status" value="1"/>
</dbReference>
<organism evidence="17 18">
    <name type="scientific">Marinifilum breve</name>
    <dbReference type="NCBI Taxonomy" id="2184082"/>
    <lineage>
        <taxon>Bacteria</taxon>
        <taxon>Pseudomonadati</taxon>
        <taxon>Bacteroidota</taxon>
        <taxon>Bacteroidia</taxon>
        <taxon>Marinilabiliales</taxon>
        <taxon>Marinifilaceae</taxon>
    </lineage>
</organism>
<dbReference type="InterPro" id="IPR029016">
    <property type="entry name" value="GAF-like_dom_sf"/>
</dbReference>
<evidence type="ECO:0000256" key="2">
    <source>
        <dbReference type="ARBA" id="ARBA00004370"/>
    </source>
</evidence>
<dbReference type="GO" id="GO:0000155">
    <property type="term" value="F:phosphorelay sensor kinase activity"/>
    <property type="evidence" value="ECO:0007669"/>
    <property type="project" value="InterPro"/>
</dbReference>
<dbReference type="Gene3D" id="3.30.450.40">
    <property type="match status" value="1"/>
</dbReference>
<accession>A0A2V3ZUU8</accession>
<dbReference type="EMBL" id="QFLI01000007">
    <property type="protein sequence ID" value="PXX98827.1"/>
    <property type="molecule type" value="Genomic_DNA"/>
</dbReference>
<dbReference type="InterPro" id="IPR003594">
    <property type="entry name" value="HATPase_dom"/>
</dbReference>
<dbReference type="PROSITE" id="PS50110">
    <property type="entry name" value="RESPONSE_REGULATORY"/>
    <property type="match status" value="1"/>
</dbReference>
<dbReference type="SMART" id="SM00448">
    <property type="entry name" value="REC"/>
    <property type="match status" value="1"/>
</dbReference>
<dbReference type="PROSITE" id="PS50112">
    <property type="entry name" value="PAS"/>
    <property type="match status" value="1"/>
</dbReference>
<keyword evidence="6" id="KW-0547">Nucleotide-binding</keyword>
<evidence type="ECO:0000259" key="14">
    <source>
        <dbReference type="PROSITE" id="PS50109"/>
    </source>
</evidence>
<dbReference type="InterPro" id="IPR004358">
    <property type="entry name" value="Sig_transdc_His_kin-like_C"/>
</dbReference>
<evidence type="ECO:0000256" key="7">
    <source>
        <dbReference type="ARBA" id="ARBA00022777"/>
    </source>
</evidence>
<evidence type="ECO:0000256" key="11">
    <source>
        <dbReference type="ARBA" id="ARBA00023306"/>
    </source>
</evidence>
<evidence type="ECO:0000259" key="15">
    <source>
        <dbReference type="PROSITE" id="PS50110"/>
    </source>
</evidence>
<feature type="domain" description="Response regulatory" evidence="15">
    <location>
        <begin position="764"/>
        <end position="879"/>
    </location>
</feature>
<evidence type="ECO:0000313" key="17">
    <source>
        <dbReference type="EMBL" id="PXX98827.1"/>
    </source>
</evidence>
<feature type="domain" description="PAS" evidence="16">
    <location>
        <begin position="61"/>
        <end position="132"/>
    </location>
</feature>
<keyword evidence="11" id="KW-0131">Cell cycle</keyword>
<dbReference type="InterPro" id="IPR013767">
    <property type="entry name" value="PAS_fold"/>
</dbReference>
<comment type="catalytic activity">
    <reaction evidence="1">
        <text>ATP + protein L-histidine = ADP + protein N-phospho-L-histidine.</text>
        <dbReference type="EC" id="2.7.13.3"/>
    </reaction>
</comment>
<dbReference type="NCBIfam" id="TIGR00229">
    <property type="entry name" value="sensory_box"/>
    <property type="match status" value="1"/>
</dbReference>
<dbReference type="Pfam" id="PF02518">
    <property type="entry name" value="HATPase_c"/>
    <property type="match status" value="1"/>
</dbReference>
<dbReference type="Gene3D" id="3.40.50.2300">
    <property type="match status" value="1"/>
</dbReference>
<dbReference type="Pfam" id="PF01590">
    <property type="entry name" value="GAF"/>
    <property type="match status" value="1"/>
</dbReference>
<evidence type="ECO:0000259" key="16">
    <source>
        <dbReference type="PROSITE" id="PS50112"/>
    </source>
</evidence>
<dbReference type="PRINTS" id="PR00344">
    <property type="entry name" value="BCTRLSENSOR"/>
</dbReference>
<dbReference type="InterPro" id="IPR011006">
    <property type="entry name" value="CheY-like_superfamily"/>
</dbReference>
<dbReference type="Gene3D" id="3.30.565.10">
    <property type="entry name" value="Histidine kinase-like ATPase, C-terminal domain"/>
    <property type="match status" value="1"/>
</dbReference>
<dbReference type="SUPFAM" id="SSF55785">
    <property type="entry name" value="PYP-like sensor domain (PAS domain)"/>
    <property type="match status" value="1"/>
</dbReference>
<keyword evidence="13" id="KW-0175">Coiled coil</keyword>
<feature type="modified residue" description="4-aspartylphosphate" evidence="12">
    <location>
        <position position="813"/>
    </location>
</feature>
<evidence type="ECO:0000256" key="13">
    <source>
        <dbReference type="SAM" id="Coils"/>
    </source>
</evidence>